<protein>
    <submittedName>
        <fullName evidence="2">Uncharacterized protein</fullName>
    </submittedName>
</protein>
<gene>
    <name evidence="2" type="ordered locus">MycrhN_1191</name>
</gene>
<keyword evidence="1" id="KW-0812">Transmembrane</keyword>
<evidence type="ECO:0000313" key="2">
    <source>
        <dbReference type="EMBL" id="AEV71814.1"/>
    </source>
</evidence>
<organism evidence="2 3">
    <name type="scientific">Mycolicibacterium rhodesiae (strain NBB3)</name>
    <name type="common">Mycobacterium rhodesiae</name>
    <dbReference type="NCBI Taxonomy" id="710685"/>
    <lineage>
        <taxon>Bacteria</taxon>
        <taxon>Bacillati</taxon>
        <taxon>Actinomycetota</taxon>
        <taxon>Actinomycetes</taxon>
        <taxon>Mycobacteriales</taxon>
        <taxon>Mycobacteriaceae</taxon>
        <taxon>Mycolicibacterium</taxon>
    </lineage>
</organism>
<dbReference type="PATRIC" id="fig|710685.3.peg.1199"/>
<dbReference type="eggNOG" id="ENOG5033572">
    <property type="taxonomic scope" value="Bacteria"/>
</dbReference>
<proteinExistence type="predicted"/>
<dbReference type="Proteomes" id="UP000005442">
    <property type="component" value="Chromosome"/>
</dbReference>
<keyword evidence="1" id="KW-0472">Membrane</keyword>
<evidence type="ECO:0000313" key="3">
    <source>
        <dbReference type="Proteomes" id="UP000005442"/>
    </source>
</evidence>
<dbReference type="OrthoDB" id="4753518at2"/>
<dbReference type="STRING" id="710685.MycrhN_1191"/>
<evidence type="ECO:0000256" key="1">
    <source>
        <dbReference type="SAM" id="Phobius"/>
    </source>
</evidence>
<accession>G8RW73</accession>
<dbReference type="KEGG" id="mrh:MycrhN_1191"/>
<dbReference type="AlphaFoldDB" id="G8RW73"/>
<feature type="transmembrane region" description="Helical" evidence="1">
    <location>
        <begin position="202"/>
        <end position="220"/>
    </location>
</feature>
<sequence>MRFVATMFLWVVTTALLAVAVPTMWMQRTVVSEDGYAALAAAAAHDPKLQRAMASELTTQIIEFAASNGYRTLNRDLVSGVVTSYTGNEGFPGQFAQANRIAHRWMFTDSVQPEGGPDSRWLVDIAPMLNDPSIKQTLGDLDLDVPQTLTVPIAVPDSSSLRPGQLRWLSTWGPWVSVGSTILAGISALFMLASARSRGKGLVALGVSALLVGAAGWAALEVSQRYVTDALNQTAGDIRQVADVMVAQADASMHHWLNLTLAAGGVLVVFGVAVSLLGGLRRREQSV</sequence>
<feature type="transmembrane region" description="Helical" evidence="1">
    <location>
        <begin position="172"/>
        <end position="195"/>
    </location>
</feature>
<dbReference type="HOGENOM" id="CLU_969171_0_0_11"/>
<dbReference type="RefSeq" id="WP_014209629.1">
    <property type="nucleotide sequence ID" value="NC_016604.1"/>
</dbReference>
<keyword evidence="3" id="KW-1185">Reference proteome</keyword>
<feature type="transmembrane region" description="Helical" evidence="1">
    <location>
        <begin position="256"/>
        <end position="280"/>
    </location>
</feature>
<reference evidence="2 3" key="1">
    <citation type="submission" date="2011-12" db="EMBL/GenBank/DDBJ databases">
        <title>Complete sequence of Mycobacterium rhodesiae NBB3.</title>
        <authorList>
            <consortium name="US DOE Joint Genome Institute"/>
            <person name="Lucas S."/>
            <person name="Han J."/>
            <person name="Lapidus A."/>
            <person name="Cheng J.-F."/>
            <person name="Goodwin L."/>
            <person name="Pitluck S."/>
            <person name="Peters L."/>
            <person name="Mikhailova N."/>
            <person name="Gu W."/>
            <person name="Detter J.C."/>
            <person name="Han C."/>
            <person name="Tapia R."/>
            <person name="Land M."/>
            <person name="Hauser L."/>
            <person name="Kyrpides N."/>
            <person name="Ivanova N."/>
            <person name="Pagani I."/>
            <person name="Mattes T."/>
            <person name="Holmes A."/>
            <person name="Rutledge P."/>
            <person name="Paulsen I."/>
            <person name="Coleman N."/>
            <person name="Woyke T."/>
        </authorList>
    </citation>
    <scope>NUCLEOTIDE SEQUENCE [LARGE SCALE GENOMIC DNA]</scope>
    <source>
        <strain evidence="2 3">NBB3</strain>
    </source>
</reference>
<keyword evidence="1" id="KW-1133">Transmembrane helix</keyword>
<name>G8RW73_MYCRN</name>
<dbReference type="EMBL" id="CP003169">
    <property type="protein sequence ID" value="AEV71814.1"/>
    <property type="molecule type" value="Genomic_DNA"/>
</dbReference>